<dbReference type="RefSeq" id="WP_072881482.1">
    <property type="nucleotide sequence ID" value="NZ_FQVT01000018.1"/>
</dbReference>
<proteinExistence type="predicted"/>
<name>A0A1M5L738_SALEC</name>
<reference evidence="3" key="1">
    <citation type="submission" date="2016-11" db="EMBL/GenBank/DDBJ databases">
        <authorList>
            <person name="Varghese N."/>
            <person name="Submissions S."/>
        </authorList>
    </citation>
    <scope>NUCLEOTIDE SEQUENCE [LARGE SCALE GENOMIC DNA]</scope>
    <source>
        <strain evidence="3">DSM 24579</strain>
    </source>
</reference>
<protein>
    <recommendedName>
        <fullName evidence="1">Type 9 secretion system plug protein N-terminal domain-containing protein</fullName>
    </recommendedName>
</protein>
<feature type="domain" description="Type 9 secretion system plug protein N-terminal" evidence="1">
    <location>
        <begin position="31"/>
        <end position="154"/>
    </location>
</feature>
<accession>A0A1M5L738</accession>
<evidence type="ECO:0000313" key="3">
    <source>
        <dbReference type="Proteomes" id="UP000183945"/>
    </source>
</evidence>
<dbReference type="InterPro" id="IPR031345">
    <property type="entry name" value="T9SS_Plug_N"/>
</dbReference>
<evidence type="ECO:0000313" key="2">
    <source>
        <dbReference type="EMBL" id="SHG60857.1"/>
    </source>
</evidence>
<dbReference type="STRING" id="1073325.SAMN05444483_11846"/>
<evidence type="ECO:0000259" key="1">
    <source>
        <dbReference type="Pfam" id="PF17116"/>
    </source>
</evidence>
<dbReference type="EMBL" id="FQVT01000018">
    <property type="protein sequence ID" value="SHG60857.1"/>
    <property type="molecule type" value="Genomic_DNA"/>
</dbReference>
<sequence length="417" mass="48695">MRHLANLFFICISLAQLQAQPQEEQASPNYIRSIKLSGSEQEIYGNPAIRLGETLQLSFDDIIGDEANYYYVLQHYNYDWSPSKLVKSEYLEGFDEIRISNYSNSLNTLQPYSHYELSIPNEDTRGFKVSGNYMIKIFNTEDQLVFSRKFMVYKTLVQVGVTLRRSRDLNYINEKQVVNFSIKSPDLVLKNPDQNVKVLLTQNHNLKSAITNIKPQYSLGNELIYRYDQETAFWGGNEYIQFDNKELRATTMDIGKIGLEELYHYYLFTDRTRANETYTYNPDINGQFLIRSLGVKDENIEAEYAWVHFKLENYSNLKDGEVHIYGAFNNFELDESTKLTYNSRSDLYEGARLFKQGFYNYKYVLKKPDGRIDEGFFSGNFDKTENTYQVLVYYRPPGARYDRIIGLGTSSSRNITN</sequence>
<gene>
    <name evidence="2" type="ORF">SAMN05444483_11846</name>
</gene>
<keyword evidence="3" id="KW-1185">Reference proteome</keyword>
<dbReference type="OrthoDB" id="1522602at2"/>
<dbReference type="Pfam" id="PF17116">
    <property type="entry name" value="T9SS_plug_1st"/>
    <property type="match status" value="1"/>
</dbReference>
<dbReference type="Proteomes" id="UP000183945">
    <property type="component" value="Unassembled WGS sequence"/>
</dbReference>
<dbReference type="AlphaFoldDB" id="A0A1M5L738"/>
<organism evidence="2 3">
    <name type="scientific">Salegentibacter echinorum</name>
    <dbReference type="NCBI Taxonomy" id="1073325"/>
    <lineage>
        <taxon>Bacteria</taxon>
        <taxon>Pseudomonadati</taxon>
        <taxon>Bacteroidota</taxon>
        <taxon>Flavobacteriia</taxon>
        <taxon>Flavobacteriales</taxon>
        <taxon>Flavobacteriaceae</taxon>
        <taxon>Salegentibacter</taxon>
    </lineage>
</organism>